<dbReference type="InterPro" id="IPR036388">
    <property type="entry name" value="WH-like_DNA-bd_sf"/>
</dbReference>
<dbReference type="CDD" id="cd08475">
    <property type="entry name" value="PBP2_CrgA_like_6"/>
    <property type="match status" value="1"/>
</dbReference>
<evidence type="ECO:0000256" key="2">
    <source>
        <dbReference type="ARBA" id="ARBA00023015"/>
    </source>
</evidence>
<dbReference type="GO" id="GO:0003677">
    <property type="term" value="F:DNA binding"/>
    <property type="evidence" value="ECO:0007669"/>
    <property type="project" value="UniProtKB-KW"/>
</dbReference>
<dbReference type="RefSeq" id="WP_110387711.1">
    <property type="nucleotide sequence ID" value="NZ_JACHVZ010000002.1"/>
</dbReference>
<comment type="caution">
    <text evidence="7">The sequence shown here is derived from an EMBL/GenBank/DDBJ whole genome shotgun (WGS) entry which is preliminary data.</text>
</comment>
<organism evidence="7 8">
    <name type="scientific">Paraburkholderia silvatlantica</name>
    <dbReference type="NCBI Taxonomy" id="321895"/>
    <lineage>
        <taxon>Bacteria</taxon>
        <taxon>Pseudomonadati</taxon>
        <taxon>Pseudomonadota</taxon>
        <taxon>Betaproteobacteria</taxon>
        <taxon>Burkholderiales</taxon>
        <taxon>Burkholderiaceae</taxon>
        <taxon>Paraburkholderia</taxon>
    </lineage>
</organism>
<dbReference type="Gene3D" id="3.40.190.290">
    <property type="match status" value="1"/>
</dbReference>
<dbReference type="InterPro" id="IPR000847">
    <property type="entry name" value="LysR_HTH_N"/>
</dbReference>
<protein>
    <submittedName>
        <fullName evidence="7">DNA-binding transcriptional LysR family regulator</fullName>
    </submittedName>
</protein>
<name>A0ABR6FFF3_9BURK</name>
<dbReference type="Pfam" id="PF00126">
    <property type="entry name" value="HTH_1"/>
    <property type="match status" value="1"/>
</dbReference>
<evidence type="ECO:0000256" key="4">
    <source>
        <dbReference type="ARBA" id="ARBA00023163"/>
    </source>
</evidence>
<evidence type="ECO:0000256" key="3">
    <source>
        <dbReference type="ARBA" id="ARBA00023125"/>
    </source>
</evidence>
<dbReference type="SUPFAM" id="SSF53850">
    <property type="entry name" value="Periplasmic binding protein-like II"/>
    <property type="match status" value="1"/>
</dbReference>
<dbReference type="InterPro" id="IPR058163">
    <property type="entry name" value="LysR-type_TF_proteobact-type"/>
</dbReference>
<keyword evidence="3 7" id="KW-0238">DNA-binding</keyword>
<evidence type="ECO:0000259" key="6">
    <source>
        <dbReference type="PROSITE" id="PS50931"/>
    </source>
</evidence>
<evidence type="ECO:0000313" key="7">
    <source>
        <dbReference type="EMBL" id="MBB2926126.1"/>
    </source>
</evidence>
<dbReference type="SUPFAM" id="SSF46785">
    <property type="entry name" value="Winged helix' DNA-binding domain"/>
    <property type="match status" value="1"/>
</dbReference>
<keyword evidence="4" id="KW-0804">Transcription</keyword>
<keyword evidence="8" id="KW-1185">Reference proteome</keyword>
<dbReference type="Pfam" id="PF03466">
    <property type="entry name" value="LysR_substrate"/>
    <property type="match status" value="1"/>
</dbReference>
<comment type="similarity">
    <text evidence="1">Belongs to the LysR transcriptional regulatory family.</text>
</comment>
<dbReference type="Proteomes" id="UP000533533">
    <property type="component" value="Unassembled WGS sequence"/>
</dbReference>
<accession>A0ABR6FFF3</accession>
<feature type="region of interest" description="Disordered" evidence="5">
    <location>
        <begin position="303"/>
        <end position="326"/>
    </location>
</feature>
<sequence length="326" mass="35202">MNERLSGVAEFVDVVDAGSFSAAGARLGVTRSAVAKTVARLEQRLGVRLLQRTTRSLSLTDEGHAYYEQCRRVLGELSAVEAAFDHGRREPSGRLRISAPVLFGRQCVAPVVRRLVEAHPRLNVELSFSDRVADLVEDGFDLAVRIGTLPDHGTLVARRLGVQRMGICASPAYLAQHGKPADVAALATHTGIAYGRAGQSPAWRVRGPGGEVEECRLASRLCFDDLLAIADAAAAGAGLAWLPCWLMGPYLSDGRLELVMDSKSVMGDEVHVVRQKTRHMPSKVRVAVDALVADISRMLGAQLDHTDPMEPMEPMEPTDPIDLNGN</sequence>
<feature type="domain" description="HTH lysR-type" evidence="6">
    <location>
        <begin position="11"/>
        <end position="60"/>
    </location>
</feature>
<dbReference type="Gene3D" id="1.10.10.10">
    <property type="entry name" value="Winged helix-like DNA-binding domain superfamily/Winged helix DNA-binding domain"/>
    <property type="match status" value="1"/>
</dbReference>
<evidence type="ECO:0000313" key="8">
    <source>
        <dbReference type="Proteomes" id="UP000533533"/>
    </source>
</evidence>
<evidence type="ECO:0000256" key="5">
    <source>
        <dbReference type="SAM" id="MobiDB-lite"/>
    </source>
</evidence>
<reference evidence="7 8" key="1">
    <citation type="submission" date="2020-08" db="EMBL/GenBank/DDBJ databases">
        <title>Genomic Encyclopedia of Type Strains, Phase IV (KMG-V): Genome sequencing to study the core and pangenomes of soil and plant-associated prokaryotes.</title>
        <authorList>
            <person name="Whitman W."/>
        </authorList>
    </citation>
    <scope>NUCLEOTIDE SEQUENCE [LARGE SCALE GENOMIC DNA]</scope>
    <source>
        <strain evidence="7 8">SRMrh-85</strain>
    </source>
</reference>
<proteinExistence type="inferred from homology"/>
<dbReference type="InterPro" id="IPR036390">
    <property type="entry name" value="WH_DNA-bd_sf"/>
</dbReference>
<dbReference type="InterPro" id="IPR005119">
    <property type="entry name" value="LysR_subst-bd"/>
</dbReference>
<dbReference type="PROSITE" id="PS50931">
    <property type="entry name" value="HTH_LYSR"/>
    <property type="match status" value="1"/>
</dbReference>
<keyword evidence="2" id="KW-0805">Transcription regulation</keyword>
<dbReference type="PANTHER" id="PTHR30537">
    <property type="entry name" value="HTH-TYPE TRANSCRIPTIONAL REGULATOR"/>
    <property type="match status" value="1"/>
</dbReference>
<evidence type="ECO:0000256" key="1">
    <source>
        <dbReference type="ARBA" id="ARBA00009437"/>
    </source>
</evidence>
<gene>
    <name evidence="7" type="ORF">FHX59_000533</name>
</gene>
<dbReference type="EMBL" id="JACHVZ010000002">
    <property type="protein sequence ID" value="MBB2926126.1"/>
    <property type="molecule type" value="Genomic_DNA"/>
</dbReference>
<dbReference type="PANTHER" id="PTHR30537:SF5">
    <property type="entry name" value="HTH-TYPE TRANSCRIPTIONAL ACTIVATOR TTDR-RELATED"/>
    <property type="match status" value="1"/>
</dbReference>